<feature type="region of interest" description="Disordered" evidence="1">
    <location>
        <begin position="324"/>
        <end position="352"/>
    </location>
</feature>
<dbReference type="SUPFAM" id="SSF53448">
    <property type="entry name" value="Nucleotide-diphospho-sugar transferases"/>
    <property type="match status" value="1"/>
</dbReference>
<protein>
    <submittedName>
        <fullName evidence="3">Mannose-1-phosphate guanylyltransferase</fullName>
    </submittedName>
</protein>
<comment type="caution">
    <text evidence="3">The sequence shown here is derived from an EMBL/GenBank/DDBJ whole genome shotgun (WGS) entry which is preliminary data.</text>
</comment>
<dbReference type="PANTHER" id="PTHR46390:SF1">
    <property type="entry name" value="MANNOSE-1-PHOSPHATE GUANYLYLTRANSFERASE"/>
    <property type="match status" value="1"/>
</dbReference>
<evidence type="ECO:0000256" key="1">
    <source>
        <dbReference type="SAM" id="MobiDB-lite"/>
    </source>
</evidence>
<feature type="domain" description="Nucleotidyl transferase" evidence="2">
    <location>
        <begin position="4"/>
        <end position="268"/>
    </location>
</feature>
<feature type="compositionally biased region" description="Basic and acidic residues" evidence="1">
    <location>
        <begin position="324"/>
        <end position="346"/>
    </location>
</feature>
<dbReference type="RefSeq" id="WP_108530078.1">
    <property type="nucleotide sequence ID" value="NZ_PYHP01000007.1"/>
</dbReference>
<evidence type="ECO:0000259" key="2">
    <source>
        <dbReference type="Pfam" id="PF00483"/>
    </source>
</evidence>
<dbReference type="InterPro" id="IPR005835">
    <property type="entry name" value="NTP_transferase_dom"/>
</dbReference>
<dbReference type="Gene3D" id="3.90.550.10">
    <property type="entry name" value="Spore Coat Polysaccharide Biosynthesis Protein SpsA, Chain A"/>
    <property type="match status" value="1"/>
</dbReference>
<dbReference type="Proteomes" id="UP000244184">
    <property type="component" value="Unassembled WGS sequence"/>
</dbReference>
<evidence type="ECO:0000313" key="4">
    <source>
        <dbReference type="Proteomes" id="UP000244184"/>
    </source>
</evidence>
<dbReference type="Pfam" id="PF00483">
    <property type="entry name" value="NTP_transferase"/>
    <property type="match status" value="1"/>
</dbReference>
<dbReference type="GO" id="GO:0004475">
    <property type="term" value="F:mannose-1-phosphate guanylyltransferase (GTP) activity"/>
    <property type="evidence" value="ECO:0007669"/>
    <property type="project" value="TreeGrafter"/>
</dbReference>
<evidence type="ECO:0000313" key="3">
    <source>
        <dbReference type="EMBL" id="PUA40686.1"/>
    </source>
</evidence>
<dbReference type="PANTHER" id="PTHR46390">
    <property type="entry name" value="MANNOSE-1-PHOSPHATE GUANYLYLTRANSFERASE"/>
    <property type="match status" value="1"/>
</dbReference>
<proteinExistence type="predicted"/>
<sequence length="435" mass="47850">MNIILLSGGSGTRLWPLSTEQRSKQFIRLFHDEAGRPVSMLQQVWGRLGGKGLHQSAVIATSGNQREAILEQLGCEADLVLEPEKRDTFAAILLSVAYLCSHRGVSRDEPIIVMPVDGRTEDSFYDRLLQLPETLTSSGANLALMGVRPDFPSQKYGYMVPEGDGGADAVLTIRAFHEKPSKADAVRYIEQGALWNCGVFCFRAGYLLDRLNAMGLPEAYEELLLAYDRIESRSFDYAVVEREDRIAALAYEGPWKDLGTWCALTEEMNRPLVGPGYIGEECDNVHVVNELEVPAVVLGLSDVVVAASPEGILVTHRESSSRLKEALDRMGRERTGDKKASSERTVDSSAFPDGTSVTTRRIHLEAGEELVTAPSADVQRIVSWTVLHGRCRLFQNGRELPAAVGRSVVLGEEDSARLKALDPLDLIEIITECHA</sequence>
<dbReference type="EMBL" id="PYHP01000007">
    <property type="protein sequence ID" value="PUA40686.1"/>
    <property type="molecule type" value="Genomic_DNA"/>
</dbReference>
<dbReference type="GO" id="GO:0009298">
    <property type="term" value="P:GDP-mannose biosynthetic process"/>
    <property type="evidence" value="ECO:0007669"/>
    <property type="project" value="TreeGrafter"/>
</dbReference>
<gene>
    <name evidence="3" type="ORF">C8Z91_02335</name>
</gene>
<name>A0A2T6G961_9BACL</name>
<organism evidence="3 4">
    <name type="scientific">Paenibacillus elgii</name>
    <dbReference type="NCBI Taxonomy" id="189691"/>
    <lineage>
        <taxon>Bacteria</taxon>
        <taxon>Bacillati</taxon>
        <taxon>Bacillota</taxon>
        <taxon>Bacilli</taxon>
        <taxon>Bacillales</taxon>
        <taxon>Paenibacillaceae</taxon>
        <taxon>Paenibacillus</taxon>
    </lineage>
</organism>
<dbReference type="InterPro" id="IPR029044">
    <property type="entry name" value="Nucleotide-diphossugar_trans"/>
</dbReference>
<accession>A0A2T6G961</accession>
<dbReference type="SUPFAM" id="SSF159283">
    <property type="entry name" value="Guanosine diphospho-D-mannose pyrophosphorylase/mannose-6-phosphate isomerase linker domain"/>
    <property type="match status" value="1"/>
</dbReference>
<keyword evidence="3" id="KW-0548">Nucleotidyltransferase</keyword>
<dbReference type="AlphaFoldDB" id="A0A2T6G961"/>
<dbReference type="InterPro" id="IPR051161">
    <property type="entry name" value="Mannose-6P_isomerase_type2"/>
</dbReference>
<reference evidence="3 4" key="1">
    <citation type="submission" date="2018-03" db="EMBL/GenBank/DDBJ databases">
        <title>Genome sequence of Paenibacillus elgii strain AC13 an antimicrobial compound producing bacteria.</title>
        <authorList>
            <person name="Kurokawa A.S."/>
            <person name="Araujo J.F."/>
            <person name="Costa R.A."/>
            <person name="Ortega D.B."/>
            <person name="Pires A.S."/>
            <person name="Pappas G.J.Jr."/>
            <person name="Franco O.L."/>
            <person name="Barreto C."/>
            <person name="Magalhaes B.S."/>
            <person name="Kruger R.H."/>
        </authorList>
    </citation>
    <scope>NUCLEOTIDE SEQUENCE [LARGE SCALE GENOMIC DNA]</scope>
    <source>
        <strain evidence="3 4">AC13</strain>
    </source>
</reference>
<keyword evidence="3" id="KW-0808">Transferase</keyword>